<dbReference type="GO" id="GO:0030276">
    <property type="term" value="F:clathrin binding"/>
    <property type="evidence" value="ECO:0007669"/>
    <property type="project" value="InterPro"/>
</dbReference>
<gene>
    <name evidence="9" type="ORF">BCR44DRAFT_132802</name>
</gene>
<dbReference type="OrthoDB" id="10254310at2759"/>
<feature type="region of interest" description="Disordered" evidence="7">
    <location>
        <begin position="604"/>
        <end position="638"/>
    </location>
</feature>
<dbReference type="InterPro" id="IPR016024">
    <property type="entry name" value="ARM-type_fold"/>
</dbReference>
<feature type="compositionally biased region" description="Acidic residues" evidence="7">
    <location>
        <begin position="612"/>
        <end position="621"/>
    </location>
</feature>
<dbReference type="PIRSF" id="PIRSF002291">
    <property type="entry name" value="AP_complex_beta"/>
    <property type="match status" value="1"/>
</dbReference>
<dbReference type="InterPro" id="IPR016342">
    <property type="entry name" value="AP_complex_bsu_1_2_4"/>
</dbReference>
<dbReference type="GO" id="GO:0012505">
    <property type="term" value="C:endomembrane system"/>
    <property type="evidence" value="ECO:0007669"/>
    <property type="project" value="UniProtKB-SubCell"/>
</dbReference>
<evidence type="ECO:0000313" key="10">
    <source>
        <dbReference type="Proteomes" id="UP000193411"/>
    </source>
</evidence>
<dbReference type="AlphaFoldDB" id="A0A1Y2H7E4"/>
<sequence>MAASIARARLEQAMNSLPPKVHKFLTSHIRKGENFELKTELNSEYRDRRKEAVKRVIANMTVGKDVSGLFADVLKCMQTDDLELKKLVYLYLMNYAKSQPELVILAVNSFIKDVDDANPLIRALAVRTMGCLRAERIVDYLMEPLRKTLKDVDPYVRKTAAICVAKMYDLKPQSTIDQGFIALLQDLLSDPNPMVVANAVASLREIQQNPRNKQNVFVVNAVVLHKLLAALNECTEWGQIFILESLAEYTPADVQEATNIVERVLPRLSHANGSVVLSAVRVLLAYLDFLQGAPNAAELTNQVVKKMSPPLVTLLASGPELTYIALRNINIILQKRPAVLSNEIRVFFCKYNDPQYVKMEKLDIMMRLATEANVDAVLSELKEYANEVDVAFVRKAIRAIGTCALKIEPAAERCVTALLDLIKTGVGHVVQEAVVVLKDIFRKYPGRYNGIIATICEHVDVMDEEEAHAALLWIIGEHAAHINNAPDLLRIFVDGFKEEPAQVQLQLMTSAIKCYLVRPEIQPMVQQILQLATASDNPDLRDRAYVYWRLLSSGADVRAVLAQCPPIEYESAGELSPGLLAELVRNLGNLSAVWHKPASAVASAKDWGRSGEEEDDEDDVAAEGGAQALDSVASPNAPVPTAQVVGNLIDLDF</sequence>
<dbReference type="Pfam" id="PF01602">
    <property type="entry name" value="Adaptin_N"/>
    <property type="match status" value="1"/>
</dbReference>
<feature type="domain" description="Clathrin/coatomer adaptor adaptin-like N-terminal" evidence="8">
    <location>
        <begin position="31"/>
        <end position="554"/>
    </location>
</feature>
<dbReference type="Proteomes" id="UP000193411">
    <property type="component" value="Unassembled WGS sequence"/>
</dbReference>
<dbReference type="GO" id="GO:0030117">
    <property type="term" value="C:membrane coat"/>
    <property type="evidence" value="ECO:0007669"/>
    <property type="project" value="InterPro"/>
</dbReference>
<dbReference type="InterPro" id="IPR002553">
    <property type="entry name" value="Clathrin/coatomer_adapt-like_N"/>
</dbReference>
<protein>
    <recommendedName>
        <fullName evidence="6">AP complex subunit beta</fullName>
    </recommendedName>
</protein>
<dbReference type="STRING" id="765915.A0A1Y2H7E4"/>
<evidence type="ECO:0000256" key="5">
    <source>
        <dbReference type="ARBA" id="ARBA00023136"/>
    </source>
</evidence>
<reference evidence="9 10" key="1">
    <citation type="submission" date="2016-07" db="EMBL/GenBank/DDBJ databases">
        <title>Pervasive Adenine N6-methylation of Active Genes in Fungi.</title>
        <authorList>
            <consortium name="DOE Joint Genome Institute"/>
            <person name="Mondo S.J."/>
            <person name="Dannebaum R.O."/>
            <person name="Kuo R.C."/>
            <person name="Labutti K."/>
            <person name="Haridas S."/>
            <person name="Kuo A."/>
            <person name="Salamov A."/>
            <person name="Ahrendt S.R."/>
            <person name="Lipzen A."/>
            <person name="Sullivan W."/>
            <person name="Andreopoulos W.B."/>
            <person name="Clum A."/>
            <person name="Lindquist E."/>
            <person name="Daum C."/>
            <person name="Ramamoorthy G.K."/>
            <person name="Gryganskyi A."/>
            <person name="Culley D."/>
            <person name="Magnuson J.K."/>
            <person name="James T.Y."/>
            <person name="O'Malley M.A."/>
            <person name="Stajich J.E."/>
            <person name="Spatafora J.W."/>
            <person name="Visel A."/>
            <person name="Grigoriev I.V."/>
        </authorList>
    </citation>
    <scope>NUCLEOTIDE SEQUENCE [LARGE SCALE GENOMIC DNA]</scope>
    <source>
        <strain evidence="9 10">PL171</strain>
    </source>
</reference>
<dbReference type="PANTHER" id="PTHR11134">
    <property type="entry name" value="ADAPTOR COMPLEX SUBUNIT BETA FAMILY MEMBER"/>
    <property type="match status" value="1"/>
</dbReference>
<evidence type="ECO:0000256" key="1">
    <source>
        <dbReference type="ARBA" id="ARBA00004308"/>
    </source>
</evidence>
<dbReference type="InterPro" id="IPR011989">
    <property type="entry name" value="ARM-like"/>
</dbReference>
<organism evidence="9 10">
    <name type="scientific">Catenaria anguillulae PL171</name>
    <dbReference type="NCBI Taxonomy" id="765915"/>
    <lineage>
        <taxon>Eukaryota</taxon>
        <taxon>Fungi</taxon>
        <taxon>Fungi incertae sedis</taxon>
        <taxon>Blastocladiomycota</taxon>
        <taxon>Blastocladiomycetes</taxon>
        <taxon>Blastocladiales</taxon>
        <taxon>Catenariaceae</taxon>
        <taxon>Catenaria</taxon>
    </lineage>
</organism>
<dbReference type="InterPro" id="IPR026739">
    <property type="entry name" value="AP_beta"/>
</dbReference>
<keyword evidence="4 6" id="KW-0653">Protein transport</keyword>
<dbReference type="EMBL" id="MCFL01000083">
    <property type="protein sequence ID" value="ORZ30517.1"/>
    <property type="molecule type" value="Genomic_DNA"/>
</dbReference>
<keyword evidence="10" id="KW-1185">Reference proteome</keyword>
<evidence type="ECO:0000256" key="4">
    <source>
        <dbReference type="ARBA" id="ARBA00022927"/>
    </source>
</evidence>
<accession>A0A1Y2H7E4</accession>
<name>A0A1Y2H7E4_9FUNG</name>
<dbReference type="SUPFAM" id="SSF48371">
    <property type="entry name" value="ARM repeat"/>
    <property type="match status" value="1"/>
</dbReference>
<evidence type="ECO:0000256" key="7">
    <source>
        <dbReference type="SAM" id="MobiDB-lite"/>
    </source>
</evidence>
<evidence type="ECO:0000256" key="2">
    <source>
        <dbReference type="ARBA" id="ARBA00006613"/>
    </source>
</evidence>
<comment type="function">
    <text evidence="6">Adaptins are components of the adaptor complexes which link clathrin to receptors in coated vesicles. Clathrin-associated protein complexes are believed to interact with the cytoplasmic tails of membrane proteins, leading to their selection and concentration.</text>
</comment>
<comment type="subcellular location">
    <subcellularLocation>
        <location evidence="1">Endomembrane system</location>
    </subcellularLocation>
</comment>
<evidence type="ECO:0000313" key="9">
    <source>
        <dbReference type="EMBL" id="ORZ30517.1"/>
    </source>
</evidence>
<dbReference type="Gene3D" id="1.25.10.10">
    <property type="entry name" value="Leucine-rich Repeat Variant"/>
    <property type="match status" value="1"/>
</dbReference>
<dbReference type="GO" id="GO:0006886">
    <property type="term" value="P:intracellular protein transport"/>
    <property type="evidence" value="ECO:0007669"/>
    <property type="project" value="InterPro"/>
</dbReference>
<evidence type="ECO:0000256" key="6">
    <source>
        <dbReference type="PIRNR" id="PIRNR002291"/>
    </source>
</evidence>
<comment type="similarity">
    <text evidence="2 6">Belongs to the adaptor complexes large subunit family.</text>
</comment>
<proteinExistence type="inferred from homology"/>
<keyword evidence="5 6" id="KW-0472">Membrane</keyword>
<comment type="caution">
    <text evidence="9">The sequence shown here is derived from an EMBL/GenBank/DDBJ whole genome shotgun (WGS) entry which is preliminary data.</text>
</comment>
<evidence type="ECO:0000259" key="8">
    <source>
        <dbReference type="Pfam" id="PF01602"/>
    </source>
</evidence>
<evidence type="ECO:0000256" key="3">
    <source>
        <dbReference type="ARBA" id="ARBA00022448"/>
    </source>
</evidence>
<keyword evidence="3 6" id="KW-0813">Transport</keyword>
<dbReference type="GO" id="GO:0016192">
    <property type="term" value="P:vesicle-mediated transport"/>
    <property type="evidence" value="ECO:0007669"/>
    <property type="project" value="InterPro"/>
</dbReference>